<dbReference type="Pfam" id="PF00271">
    <property type="entry name" value="Helicase_C"/>
    <property type="match status" value="1"/>
</dbReference>
<dbReference type="PANTHER" id="PTHR45766">
    <property type="entry name" value="DNA ANNEALING HELICASE AND ENDONUCLEASE ZRANB3 FAMILY MEMBER"/>
    <property type="match status" value="1"/>
</dbReference>
<feature type="domain" description="Helicase C-terminal" evidence="3">
    <location>
        <begin position="365"/>
        <end position="516"/>
    </location>
</feature>
<keyword evidence="1" id="KW-0378">Hydrolase</keyword>
<dbReference type="PROSITE" id="PS51194">
    <property type="entry name" value="HELICASE_CTER"/>
    <property type="match status" value="1"/>
</dbReference>
<dbReference type="PANTHER" id="PTHR45766:SF6">
    <property type="entry name" value="SWI_SNF-RELATED MATRIX-ASSOCIATED ACTIN-DEPENDENT REGULATOR OF CHROMATIN SUBFAMILY A-LIKE PROTEIN 1"/>
    <property type="match status" value="1"/>
</dbReference>
<evidence type="ECO:0000259" key="3">
    <source>
        <dbReference type="PROSITE" id="PS51194"/>
    </source>
</evidence>
<dbReference type="InterPro" id="IPR027417">
    <property type="entry name" value="P-loop_NTPase"/>
</dbReference>
<dbReference type="SUPFAM" id="SSF52540">
    <property type="entry name" value="P-loop containing nucleoside triphosphate hydrolases"/>
    <property type="match status" value="2"/>
</dbReference>
<dbReference type="GO" id="GO:0006281">
    <property type="term" value="P:DNA repair"/>
    <property type="evidence" value="ECO:0007669"/>
    <property type="project" value="TreeGrafter"/>
</dbReference>
<evidence type="ECO:0000313" key="4">
    <source>
        <dbReference type="EMBL" id="CAB4195558.1"/>
    </source>
</evidence>
<proteinExistence type="predicted"/>
<dbReference type="SMART" id="SM00490">
    <property type="entry name" value="HELICc"/>
    <property type="match status" value="1"/>
</dbReference>
<keyword evidence="4" id="KW-0347">Helicase</keyword>
<dbReference type="GO" id="GO:0031297">
    <property type="term" value="P:replication fork processing"/>
    <property type="evidence" value="ECO:0007669"/>
    <property type="project" value="TreeGrafter"/>
</dbReference>
<evidence type="ECO:0000259" key="2">
    <source>
        <dbReference type="PROSITE" id="PS51192"/>
    </source>
</evidence>
<dbReference type="PROSITE" id="PS51192">
    <property type="entry name" value="HELICASE_ATP_BIND_1"/>
    <property type="match status" value="1"/>
</dbReference>
<accession>A0A6J5RPG0</accession>
<gene>
    <name evidence="4" type="ORF">UFOVP1295_20</name>
</gene>
<keyword evidence="4" id="KW-0547">Nucleotide-binding</keyword>
<evidence type="ECO:0000256" key="1">
    <source>
        <dbReference type="ARBA" id="ARBA00022801"/>
    </source>
</evidence>
<keyword evidence="4" id="KW-0067">ATP-binding</keyword>
<sequence>MEIIDNKVLMLRTRQPETLTKLIPKSKIISQEDDVYRVAVNWGLEETQVLAKLRVKDVPSTLKRDYQWTGRLKPFDHQKDTSAFLTLHNKAFCFNEQGTGKTASVIWAADYLMKIGKIKRVLVICPLSIMKAAWQQDLFKFAMHRSVGIAYGASKARVKVIESGVEFVIINFDGVGIVKEAIMQGGFDLIVVDEASAYKNVATQRWKTLRDISAKTKWLWMLTGTPAAQSPLDAYGLAKLVNPDNTPKYYGVFRDSVMYKISQFKWIPKPLAQDRVHDLLQPAIRFERDQCLDLPEVTFVEREAPLTTQQKAIYKKLKQDMYVEAAGEDISAVNAAVRINKLLQVSCGAVYSDTGEIVDLDVGNRLSAVLEVIEESSHKVLVFVPFTHTIDLLKNYLDKNKVPCDVINGKVSVNKRSDIVKRFQEQPDPHVLIIQPQAASHGLTLTAANTIIWYAPVTSVETYLQANARINRPGQKNAMTIVHIKGSEVEARLYNMLQNNITNHSKIIDLYRQEIMESI</sequence>
<dbReference type="InterPro" id="IPR014001">
    <property type="entry name" value="Helicase_ATP-bd"/>
</dbReference>
<dbReference type="InterPro" id="IPR000330">
    <property type="entry name" value="SNF2_N"/>
</dbReference>
<dbReference type="Gene3D" id="3.40.50.300">
    <property type="entry name" value="P-loop containing nucleotide triphosphate hydrolases"/>
    <property type="match status" value="1"/>
</dbReference>
<protein>
    <submittedName>
        <fullName evidence="4">HepA Superfamily II DNA/RNA helicases, SNF2 family</fullName>
    </submittedName>
</protein>
<dbReference type="GO" id="GO:0005524">
    <property type="term" value="F:ATP binding"/>
    <property type="evidence" value="ECO:0007669"/>
    <property type="project" value="InterPro"/>
</dbReference>
<dbReference type="EMBL" id="LR797242">
    <property type="protein sequence ID" value="CAB4195558.1"/>
    <property type="molecule type" value="Genomic_DNA"/>
</dbReference>
<organism evidence="4">
    <name type="scientific">uncultured Caudovirales phage</name>
    <dbReference type="NCBI Taxonomy" id="2100421"/>
    <lineage>
        <taxon>Viruses</taxon>
        <taxon>Duplodnaviria</taxon>
        <taxon>Heunggongvirae</taxon>
        <taxon>Uroviricota</taxon>
        <taxon>Caudoviricetes</taxon>
        <taxon>Peduoviridae</taxon>
        <taxon>Maltschvirus</taxon>
        <taxon>Maltschvirus maltsch</taxon>
    </lineage>
</organism>
<dbReference type="GO" id="GO:0004386">
    <property type="term" value="F:helicase activity"/>
    <property type="evidence" value="ECO:0007669"/>
    <property type="project" value="UniProtKB-KW"/>
</dbReference>
<dbReference type="GO" id="GO:0016787">
    <property type="term" value="F:hydrolase activity"/>
    <property type="evidence" value="ECO:0007669"/>
    <property type="project" value="UniProtKB-KW"/>
</dbReference>
<dbReference type="Pfam" id="PF00176">
    <property type="entry name" value="SNF2-rel_dom"/>
    <property type="match status" value="1"/>
</dbReference>
<feature type="domain" description="Helicase ATP-binding" evidence="2">
    <location>
        <begin position="82"/>
        <end position="244"/>
    </location>
</feature>
<name>A0A6J5RPG0_9CAUD</name>
<dbReference type="InterPro" id="IPR049730">
    <property type="entry name" value="SNF2/RAD54-like_C"/>
</dbReference>
<dbReference type="Gene3D" id="3.40.50.10810">
    <property type="entry name" value="Tandem AAA-ATPase domain"/>
    <property type="match status" value="1"/>
</dbReference>
<dbReference type="CDD" id="cd18793">
    <property type="entry name" value="SF2_C_SNF"/>
    <property type="match status" value="1"/>
</dbReference>
<dbReference type="InterPro" id="IPR038718">
    <property type="entry name" value="SNF2-like_sf"/>
</dbReference>
<dbReference type="InterPro" id="IPR001650">
    <property type="entry name" value="Helicase_C-like"/>
</dbReference>
<reference evidence="4" key="1">
    <citation type="submission" date="2020-05" db="EMBL/GenBank/DDBJ databases">
        <authorList>
            <person name="Chiriac C."/>
            <person name="Salcher M."/>
            <person name="Ghai R."/>
            <person name="Kavagutti S V."/>
        </authorList>
    </citation>
    <scope>NUCLEOTIDE SEQUENCE</scope>
</reference>
<dbReference type="SMART" id="SM00487">
    <property type="entry name" value="DEXDc"/>
    <property type="match status" value="1"/>
</dbReference>